<feature type="non-terminal residue" evidence="1">
    <location>
        <position position="73"/>
    </location>
</feature>
<name>A0AAN9ABE4_HALRR</name>
<keyword evidence="2" id="KW-1185">Reference proteome</keyword>
<evidence type="ECO:0000313" key="1">
    <source>
        <dbReference type="EMBL" id="KAK7081654.1"/>
    </source>
</evidence>
<evidence type="ECO:0000313" key="2">
    <source>
        <dbReference type="Proteomes" id="UP001381693"/>
    </source>
</evidence>
<sequence length="73" mass="7944">MEMSTILPPDSSTGKMCLILPGLAAAHNYSVLVPMVRHRVLHLDMLTGSQPGKNTCMGIILAFDLFSMRKVDA</sequence>
<dbReference type="EMBL" id="JAXCGZ010004580">
    <property type="protein sequence ID" value="KAK7081654.1"/>
    <property type="molecule type" value="Genomic_DNA"/>
</dbReference>
<comment type="caution">
    <text evidence="1">The sequence shown here is derived from an EMBL/GenBank/DDBJ whole genome shotgun (WGS) entry which is preliminary data.</text>
</comment>
<organism evidence="1 2">
    <name type="scientific">Halocaridina rubra</name>
    <name type="common">Hawaiian red shrimp</name>
    <dbReference type="NCBI Taxonomy" id="373956"/>
    <lineage>
        <taxon>Eukaryota</taxon>
        <taxon>Metazoa</taxon>
        <taxon>Ecdysozoa</taxon>
        <taxon>Arthropoda</taxon>
        <taxon>Crustacea</taxon>
        <taxon>Multicrustacea</taxon>
        <taxon>Malacostraca</taxon>
        <taxon>Eumalacostraca</taxon>
        <taxon>Eucarida</taxon>
        <taxon>Decapoda</taxon>
        <taxon>Pleocyemata</taxon>
        <taxon>Caridea</taxon>
        <taxon>Atyoidea</taxon>
        <taxon>Atyidae</taxon>
        <taxon>Halocaridina</taxon>
    </lineage>
</organism>
<protein>
    <submittedName>
        <fullName evidence="1">Uncharacterized protein</fullName>
    </submittedName>
</protein>
<reference evidence="1 2" key="1">
    <citation type="submission" date="2023-11" db="EMBL/GenBank/DDBJ databases">
        <title>Halocaridina rubra genome assembly.</title>
        <authorList>
            <person name="Smith C."/>
        </authorList>
    </citation>
    <scope>NUCLEOTIDE SEQUENCE [LARGE SCALE GENOMIC DNA]</scope>
    <source>
        <strain evidence="1">EP-1</strain>
        <tissue evidence="1">Whole</tissue>
    </source>
</reference>
<accession>A0AAN9ABE4</accession>
<gene>
    <name evidence="1" type="ORF">SK128_001347</name>
</gene>
<dbReference type="AlphaFoldDB" id="A0AAN9ABE4"/>
<proteinExistence type="predicted"/>
<dbReference type="Proteomes" id="UP001381693">
    <property type="component" value="Unassembled WGS sequence"/>
</dbReference>